<dbReference type="InterPro" id="IPR052046">
    <property type="entry name" value="GH57_Enzymes"/>
</dbReference>
<dbReference type="Pfam" id="PF12055">
    <property type="entry name" value="DUF3536"/>
    <property type="match status" value="1"/>
</dbReference>
<dbReference type="EMBL" id="VOOR01000016">
    <property type="protein sequence ID" value="TXB63378.1"/>
    <property type="molecule type" value="Genomic_DNA"/>
</dbReference>
<dbReference type="PANTHER" id="PTHR36306">
    <property type="entry name" value="ALPHA-AMYLASE-RELATED-RELATED"/>
    <property type="match status" value="1"/>
</dbReference>
<dbReference type="InterPro" id="IPR021923">
    <property type="entry name" value="DUF3536"/>
</dbReference>
<evidence type="ECO:0000256" key="2">
    <source>
        <dbReference type="ARBA" id="ARBA00023277"/>
    </source>
</evidence>
<evidence type="ECO:0000256" key="1">
    <source>
        <dbReference type="ARBA" id="ARBA00006821"/>
    </source>
</evidence>
<comment type="caution">
    <text evidence="4">The sequence shown here is derived from an EMBL/GenBank/DDBJ whole genome shotgun (WGS) entry which is preliminary data.</text>
</comment>
<keyword evidence="5" id="KW-1185">Reference proteome</keyword>
<dbReference type="InterPro" id="IPR011330">
    <property type="entry name" value="Glyco_hydro/deAcase_b/a-brl"/>
</dbReference>
<dbReference type="Proteomes" id="UP000321580">
    <property type="component" value="Unassembled WGS sequence"/>
</dbReference>
<sequence length="814" mass="92977">MSHSNKYVCIHGHFYQPPRENPWLETVEVQDSAAPFHDWNERINFECYAPNATARILNDQQRIIDIVNNYAHISFNFGPTLLSWLEAADPDTYARILEADEQSKARFGGHGSALAQVHSHLILPLCNRQDKETQVKWGIEDFVHRFGRKPEGIWLAETAVDTETLEVLAEQGIAFTILAPRQAKAIRKLGEAEWAGLGHAAVDSRRPYWCKLPSGKKIALFFYHGGISQGVAFEGLLNNGAAFANRFTEAFDGDDTPQLAHIATDGESYGHHHRNGEMALAACLRHLREHTTARITNYGEYLELFPPEWEVEIHEDSSWSCVHGVERWRSDCGCCTGGNPGWSQSWRGPLRDALNWLRDELIPLYESEAGKLLKSPWAARNDYIKVLLGRGEDKVEAFIQEHALEPLDGAARTQLLRLMEMQRHAMLMFTSCGWFFDEVSGIETNQILQYANRAIHYAMQVGGPDLQEPFLSRLRQVPSNLFESAAESYQKYVEPARVDLVRVGMHYAASSIFEEYPEHLEFFNYIADSEVFLRFSAGKQRLALGRTTVRSKTTFSEKHFSFAVLYLGQQNIIGNISLDLPREAFDEMAGLAKAAFRSTNLGEVIGHMQAYFGPEKFSIWHLFLDEKRKILQQITESSQEQVERSLRTIYESNYQLMTGFVLSEIPVPEYYRSAVSYVINHDLLEAFRKPVLSRRELRRLYAEFRRWEVRLSNRQAFRLVVEERIFQALQELRVEAPELEHLQTLAAVLETINELDLGMQFWKSQNLYFSLLQAFQDGEKAFPNAEWQAAFSRLGEQLSVSVAILPAHTATAAT</sequence>
<reference evidence="4 5" key="1">
    <citation type="submission" date="2019-08" db="EMBL/GenBank/DDBJ databases">
        <title>Genome of Phaeodactylibacter luteus.</title>
        <authorList>
            <person name="Bowman J.P."/>
        </authorList>
    </citation>
    <scope>NUCLEOTIDE SEQUENCE [LARGE SCALE GENOMIC DNA]</scope>
    <source>
        <strain evidence="4 5">KCTC 42180</strain>
    </source>
</reference>
<evidence type="ECO:0000313" key="4">
    <source>
        <dbReference type="EMBL" id="TXB63378.1"/>
    </source>
</evidence>
<dbReference type="PANTHER" id="PTHR36306:SF3">
    <property type="entry name" value="GLYCOSIDE HYDROLASE FAMILY 57"/>
    <property type="match status" value="1"/>
</dbReference>
<comment type="similarity">
    <text evidence="1">Belongs to the glycosyl hydrolase 57 family.</text>
</comment>
<dbReference type="GO" id="GO:0003824">
    <property type="term" value="F:catalytic activity"/>
    <property type="evidence" value="ECO:0007669"/>
    <property type="project" value="InterPro"/>
</dbReference>
<feature type="domain" description="Glycoside hydrolase family 57 N-terminal" evidence="3">
    <location>
        <begin position="43"/>
        <end position="311"/>
    </location>
</feature>
<organism evidence="4 5">
    <name type="scientific">Phaeodactylibacter luteus</name>
    <dbReference type="NCBI Taxonomy" id="1564516"/>
    <lineage>
        <taxon>Bacteria</taxon>
        <taxon>Pseudomonadati</taxon>
        <taxon>Bacteroidota</taxon>
        <taxon>Saprospiria</taxon>
        <taxon>Saprospirales</taxon>
        <taxon>Haliscomenobacteraceae</taxon>
        <taxon>Phaeodactylibacter</taxon>
    </lineage>
</organism>
<dbReference type="RefSeq" id="WP_147167196.1">
    <property type="nucleotide sequence ID" value="NZ_VOOR01000016.1"/>
</dbReference>
<dbReference type="Pfam" id="PF03065">
    <property type="entry name" value="Glyco_hydro_57"/>
    <property type="match status" value="1"/>
</dbReference>
<dbReference type="AlphaFoldDB" id="A0A5C6RLY4"/>
<gene>
    <name evidence="4" type="ORF">FRY97_09405</name>
</gene>
<dbReference type="SUPFAM" id="SSF88713">
    <property type="entry name" value="Glycoside hydrolase/deacetylase"/>
    <property type="match status" value="1"/>
</dbReference>
<proteinExistence type="inferred from homology"/>
<name>A0A5C6RLY4_9BACT</name>
<dbReference type="Gene3D" id="3.20.110.20">
    <property type="match status" value="1"/>
</dbReference>
<keyword evidence="2" id="KW-0119">Carbohydrate metabolism</keyword>
<dbReference type="InterPro" id="IPR004300">
    <property type="entry name" value="Glyco_hydro_57_N"/>
</dbReference>
<evidence type="ECO:0000259" key="3">
    <source>
        <dbReference type="Pfam" id="PF03065"/>
    </source>
</evidence>
<evidence type="ECO:0000313" key="5">
    <source>
        <dbReference type="Proteomes" id="UP000321580"/>
    </source>
</evidence>
<accession>A0A5C6RLY4</accession>
<dbReference type="CDD" id="cd10797">
    <property type="entry name" value="GH57N_APU_like_1"/>
    <property type="match status" value="1"/>
</dbReference>
<dbReference type="OrthoDB" id="9757977at2"/>
<protein>
    <submittedName>
        <fullName evidence="4">DUF3536 domain-containing protein</fullName>
    </submittedName>
</protein>
<dbReference type="GO" id="GO:0005975">
    <property type="term" value="P:carbohydrate metabolic process"/>
    <property type="evidence" value="ECO:0007669"/>
    <property type="project" value="InterPro"/>
</dbReference>